<dbReference type="Gene3D" id="3.40.50.1460">
    <property type="match status" value="1"/>
</dbReference>
<dbReference type="PROSITE" id="PS50208">
    <property type="entry name" value="CASPASE_P20"/>
    <property type="match status" value="1"/>
</dbReference>
<sequence length="480" mass="53928">MAANSSYAVVISRAEAHYEGHTSVVNCLKCTYHADDKFRPYGVPFRLNDEKDRFIFLNSFLREQKIKEGTVIKTFSGCNFSKNTGFQLEVSEIIRHLKFNDNEGVVVFRGIANAFPKATIQEKGIIQNDRPHPFHHYALISVLSAITQDGRIIVLTSLGEQVNLSNRSVTCYKKNIETVEVPIRQPVSGEDVGDVILIALGSKPTKEGYYIGVCEGILLSASSSDEDNPSPISEPECYKIDSKPKGLCLLINNMTFKEENLNRHDAIYDEERLHNLFAGKLDFEVRAVNDLDNCQMQAICTEFGGKDHRQYDAFVCIIMSHGTCGDKIKGVNGRTIGTVFQQCIDDLMSEFNIERCLSLANKPKLFLVQACRGLAEDRFLCPTDKSQDIVDFTVSDSTLSRSICPQESDFLLAFSTVPGYVSYRRPNFGSFFMQAVADVFEKDHDKDHVLDMLMKVNREVSTASNQVPAIHSTLRFKVYL</sequence>
<dbReference type="PROSITE" id="PS01122">
    <property type="entry name" value="CASPASE_CYS"/>
    <property type="match status" value="1"/>
</dbReference>
<dbReference type="EMBL" id="JARQWQ010000100">
    <property type="protein sequence ID" value="KAK2551219.1"/>
    <property type="molecule type" value="Genomic_DNA"/>
</dbReference>
<dbReference type="PROSITE" id="PS50207">
    <property type="entry name" value="CASPASE_P10"/>
    <property type="match status" value="1"/>
</dbReference>
<feature type="domain" description="Caspase family p20" evidence="4">
    <location>
        <begin position="244"/>
        <end position="375"/>
    </location>
</feature>
<dbReference type="Pfam" id="PF00656">
    <property type="entry name" value="Peptidase_C14"/>
    <property type="match status" value="1"/>
</dbReference>
<dbReference type="GO" id="GO:0004197">
    <property type="term" value="F:cysteine-type endopeptidase activity"/>
    <property type="evidence" value="ECO:0007669"/>
    <property type="project" value="InterPro"/>
</dbReference>
<dbReference type="GO" id="GO:0006508">
    <property type="term" value="P:proteolysis"/>
    <property type="evidence" value="ECO:0007669"/>
    <property type="project" value="InterPro"/>
</dbReference>
<comment type="similarity">
    <text evidence="1 2">Belongs to the peptidase C14A family.</text>
</comment>
<evidence type="ECO:0000256" key="2">
    <source>
        <dbReference type="RuleBase" id="RU003971"/>
    </source>
</evidence>
<dbReference type="InterPro" id="IPR002398">
    <property type="entry name" value="Pept_C14"/>
</dbReference>
<proteinExistence type="inferred from homology"/>
<organism evidence="5 6">
    <name type="scientific">Acropora cervicornis</name>
    <name type="common">Staghorn coral</name>
    <dbReference type="NCBI Taxonomy" id="6130"/>
    <lineage>
        <taxon>Eukaryota</taxon>
        <taxon>Metazoa</taxon>
        <taxon>Cnidaria</taxon>
        <taxon>Anthozoa</taxon>
        <taxon>Hexacorallia</taxon>
        <taxon>Scleractinia</taxon>
        <taxon>Astrocoeniina</taxon>
        <taxon>Acroporidae</taxon>
        <taxon>Acropora</taxon>
    </lineage>
</organism>
<reference evidence="5" key="2">
    <citation type="journal article" date="2023" name="Science">
        <title>Genomic signatures of disease resistance in endangered staghorn corals.</title>
        <authorList>
            <person name="Vollmer S.V."/>
            <person name="Selwyn J.D."/>
            <person name="Despard B.A."/>
            <person name="Roesel C.L."/>
        </authorList>
    </citation>
    <scope>NUCLEOTIDE SEQUENCE</scope>
    <source>
        <strain evidence="5">K2</strain>
    </source>
</reference>
<dbReference type="PANTHER" id="PTHR10454">
    <property type="entry name" value="CASPASE"/>
    <property type="match status" value="1"/>
</dbReference>
<evidence type="ECO:0000313" key="5">
    <source>
        <dbReference type="EMBL" id="KAK2551219.1"/>
    </source>
</evidence>
<dbReference type="InterPro" id="IPR001309">
    <property type="entry name" value="Pept_C14_p20"/>
</dbReference>
<dbReference type="InterPro" id="IPR002138">
    <property type="entry name" value="Pept_C14_p10"/>
</dbReference>
<name>A0AAD9PY50_ACRCE</name>
<dbReference type="PANTHER" id="PTHR10454:SF210">
    <property type="entry name" value="CASPASE-2"/>
    <property type="match status" value="1"/>
</dbReference>
<dbReference type="InterPro" id="IPR033139">
    <property type="entry name" value="Caspase_cys_AS"/>
</dbReference>
<reference evidence="5" key="1">
    <citation type="journal article" date="2023" name="G3 (Bethesda)">
        <title>Whole genome assembly and annotation of the endangered Caribbean coral Acropora cervicornis.</title>
        <authorList>
            <person name="Selwyn J.D."/>
            <person name="Vollmer S.V."/>
        </authorList>
    </citation>
    <scope>NUCLEOTIDE SEQUENCE</scope>
    <source>
        <strain evidence="5">K2</strain>
    </source>
</reference>
<comment type="caution">
    <text evidence="5">The sequence shown here is derived from an EMBL/GenBank/DDBJ whole genome shotgun (WGS) entry which is preliminary data.</text>
</comment>
<evidence type="ECO:0000256" key="1">
    <source>
        <dbReference type="ARBA" id="ARBA00010134"/>
    </source>
</evidence>
<dbReference type="PRINTS" id="PR00376">
    <property type="entry name" value="IL1BCENZYME"/>
</dbReference>
<dbReference type="SMART" id="SM00115">
    <property type="entry name" value="CASc"/>
    <property type="match status" value="1"/>
</dbReference>
<dbReference type="InterPro" id="IPR029030">
    <property type="entry name" value="Caspase-like_dom_sf"/>
</dbReference>
<protein>
    <submittedName>
        <fullName evidence="5">Caspase-3</fullName>
    </submittedName>
</protein>
<evidence type="ECO:0000313" key="6">
    <source>
        <dbReference type="Proteomes" id="UP001249851"/>
    </source>
</evidence>
<accession>A0AAD9PY50</accession>
<evidence type="ECO:0000259" key="3">
    <source>
        <dbReference type="PROSITE" id="PS50207"/>
    </source>
</evidence>
<gene>
    <name evidence="5" type="ORF">P5673_027983</name>
</gene>
<dbReference type="SUPFAM" id="SSF52129">
    <property type="entry name" value="Caspase-like"/>
    <property type="match status" value="1"/>
</dbReference>
<dbReference type="InterPro" id="IPR015917">
    <property type="entry name" value="Pept_C14A"/>
</dbReference>
<keyword evidence="6" id="KW-1185">Reference proteome</keyword>
<evidence type="ECO:0000259" key="4">
    <source>
        <dbReference type="PROSITE" id="PS50208"/>
    </source>
</evidence>
<dbReference type="InterPro" id="IPR011600">
    <property type="entry name" value="Pept_C14_caspase"/>
</dbReference>
<dbReference type="AlphaFoldDB" id="A0AAD9PY50"/>
<dbReference type="Proteomes" id="UP001249851">
    <property type="component" value="Unassembled WGS sequence"/>
</dbReference>
<feature type="domain" description="Caspase family p10" evidence="3">
    <location>
        <begin position="405"/>
        <end position="480"/>
    </location>
</feature>